<dbReference type="EMBL" id="GGEC01065706">
    <property type="protein sequence ID" value="MBX46190.1"/>
    <property type="molecule type" value="Transcribed_RNA"/>
</dbReference>
<protein>
    <submittedName>
        <fullName evidence="1">Uncharacterized protein</fullName>
    </submittedName>
</protein>
<reference evidence="1" key="1">
    <citation type="submission" date="2018-02" db="EMBL/GenBank/DDBJ databases">
        <title>Rhizophora mucronata_Transcriptome.</title>
        <authorList>
            <person name="Meera S.P."/>
            <person name="Sreeshan A."/>
            <person name="Augustine A."/>
        </authorList>
    </citation>
    <scope>NUCLEOTIDE SEQUENCE</scope>
    <source>
        <tissue evidence="1">Leaf</tissue>
    </source>
</reference>
<proteinExistence type="predicted"/>
<dbReference type="AlphaFoldDB" id="A0A2P2NUS4"/>
<sequence>MHDDASYHREQSVLLSVFGFSKVIY</sequence>
<organism evidence="1">
    <name type="scientific">Rhizophora mucronata</name>
    <name type="common">Asiatic mangrove</name>
    <dbReference type="NCBI Taxonomy" id="61149"/>
    <lineage>
        <taxon>Eukaryota</taxon>
        <taxon>Viridiplantae</taxon>
        <taxon>Streptophyta</taxon>
        <taxon>Embryophyta</taxon>
        <taxon>Tracheophyta</taxon>
        <taxon>Spermatophyta</taxon>
        <taxon>Magnoliopsida</taxon>
        <taxon>eudicotyledons</taxon>
        <taxon>Gunneridae</taxon>
        <taxon>Pentapetalae</taxon>
        <taxon>rosids</taxon>
        <taxon>fabids</taxon>
        <taxon>Malpighiales</taxon>
        <taxon>Rhizophoraceae</taxon>
        <taxon>Rhizophora</taxon>
    </lineage>
</organism>
<evidence type="ECO:0000313" key="1">
    <source>
        <dbReference type="EMBL" id="MBX46190.1"/>
    </source>
</evidence>
<accession>A0A2P2NUS4</accession>
<name>A0A2P2NUS4_RHIMU</name>